<reference evidence="1" key="1">
    <citation type="submission" date="2020-07" db="EMBL/GenBank/DDBJ databases">
        <authorList>
            <person name="Lin J."/>
        </authorList>
    </citation>
    <scope>NUCLEOTIDE SEQUENCE</scope>
</reference>
<protein>
    <submittedName>
        <fullName evidence="1">Uncharacterized protein</fullName>
    </submittedName>
</protein>
<accession>A0A6V7PLP1</accession>
<sequence length="241" mass="27002">MSLNDCLVLFHCRNLRSANDWSILLVECSAEHHGAVAKVVEPLPLPRRLNRAENGPFNGIVALLVFDVVKDEFWKFVAVQKWSNLCNTFTAGSDTEIGVFLNLFEAKFVAKTSVSDCWEVIAVLVVRRVFSRLLAVAWISDRHIALITCDFARCAFTNAITLVARPKKILLQRKTCEEMKRPRMMILEICAHHRSSDSVDEGSDQPSSIQHNKFGLARSTDCTDCTGISDSVEEPKSSYIA</sequence>
<proteinExistence type="predicted"/>
<gene>
    <name evidence="1" type="ORF">CB5_LOCUS14962</name>
</gene>
<dbReference type="AlphaFoldDB" id="A0A6V7PLP1"/>
<name>A0A6V7PLP1_ANACO</name>
<evidence type="ECO:0000313" key="1">
    <source>
        <dbReference type="EMBL" id="CAD1831751.1"/>
    </source>
</evidence>
<organism evidence="1">
    <name type="scientific">Ananas comosus var. bracteatus</name>
    <name type="common">red pineapple</name>
    <dbReference type="NCBI Taxonomy" id="296719"/>
    <lineage>
        <taxon>Eukaryota</taxon>
        <taxon>Viridiplantae</taxon>
        <taxon>Streptophyta</taxon>
        <taxon>Embryophyta</taxon>
        <taxon>Tracheophyta</taxon>
        <taxon>Spermatophyta</taxon>
        <taxon>Magnoliopsida</taxon>
        <taxon>Liliopsida</taxon>
        <taxon>Poales</taxon>
        <taxon>Bromeliaceae</taxon>
        <taxon>Bromelioideae</taxon>
        <taxon>Ananas</taxon>
    </lineage>
</organism>
<dbReference type="EMBL" id="LR862149">
    <property type="protein sequence ID" value="CAD1831751.1"/>
    <property type="molecule type" value="Genomic_DNA"/>
</dbReference>